<reference evidence="2" key="1">
    <citation type="submission" date="2013-12" db="EMBL/GenBank/DDBJ databases">
        <title>The Genome Sequence of Aphanomyces astaci APO3.</title>
        <authorList>
            <consortium name="The Broad Institute Genomics Platform"/>
            <person name="Russ C."/>
            <person name="Tyler B."/>
            <person name="van West P."/>
            <person name="Dieguez-Uribeondo J."/>
            <person name="Young S.K."/>
            <person name="Zeng Q."/>
            <person name="Gargeya S."/>
            <person name="Fitzgerald M."/>
            <person name="Abouelleil A."/>
            <person name="Alvarado L."/>
            <person name="Chapman S.B."/>
            <person name="Gainer-Dewar J."/>
            <person name="Goldberg J."/>
            <person name="Griggs A."/>
            <person name="Gujja S."/>
            <person name="Hansen M."/>
            <person name="Howarth C."/>
            <person name="Imamovic A."/>
            <person name="Ireland A."/>
            <person name="Larimer J."/>
            <person name="McCowan C."/>
            <person name="Murphy C."/>
            <person name="Pearson M."/>
            <person name="Poon T.W."/>
            <person name="Priest M."/>
            <person name="Roberts A."/>
            <person name="Saif S."/>
            <person name="Shea T."/>
            <person name="Sykes S."/>
            <person name="Wortman J."/>
            <person name="Nusbaum C."/>
            <person name="Birren B."/>
        </authorList>
    </citation>
    <scope>NUCLEOTIDE SEQUENCE [LARGE SCALE GENOMIC DNA]</scope>
    <source>
        <strain evidence="2">APO3</strain>
    </source>
</reference>
<evidence type="ECO:0000313" key="2">
    <source>
        <dbReference type="EMBL" id="ETV72671.1"/>
    </source>
</evidence>
<protein>
    <submittedName>
        <fullName evidence="2">Uncharacterized protein</fullName>
    </submittedName>
</protein>
<dbReference type="RefSeq" id="XP_009837899.1">
    <property type="nucleotide sequence ID" value="XM_009839597.1"/>
</dbReference>
<organism evidence="2">
    <name type="scientific">Aphanomyces astaci</name>
    <name type="common">Crayfish plague agent</name>
    <dbReference type="NCBI Taxonomy" id="112090"/>
    <lineage>
        <taxon>Eukaryota</taxon>
        <taxon>Sar</taxon>
        <taxon>Stramenopiles</taxon>
        <taxon>Oomycota</taxon>
        <taxon>Saprolegniomycetes</taxon>
        <taxon>Saprolegniales</taxon>
        <taxon>Verrucalvaceae</taxon>
        <taxon>Aphanomyces</taxon>
    </lineage>
</organism>
<name>W4G062_APHAT</name>
<feature type="compositionally biased region" description="Basic residues" evidence="1">
    <location>
        <begin position="67"/>
        <end position="77"/>
    </location>
</feature>
<dbReference type="VEuPathDB" id="FungiDB:H257_12416"/>
<dbReference type="EMBL" id="KI913153">
    <property type="protein sequence ID" value="ETV72671.1"/>
    <property type="molecule type" value="Genomic_DNA"/>
</dbReference>
<evidence type="ECO:0000256" key="1">
    <source>
        <dbReference type="SAM" id="MobiDB-lite"/>
    </source>
</evidence>
<proteinExistence type="predicted"/>
<feature type="compositionally biased region" description="Polar residues" evidence="1">
    <location>
        <begin position="88"/>
        <end position="102"/>
    </location>
</feature>
<sequence length="164" mass="18548">MPTPHDQFNGGAHGVNYLWRRRQDRPHHDCGQLGHTRNKLQCRVCRCLDTHAHPATSHANTHDRPRCRQSTHCRHAMRSSPIEYASKPSRTPHTLPPSSAKTPPNAACVLAEREAAFDGGIQRAFFVQLGLSEIPRHTQHVLVMEASKRRRWGERQQGSGPVHI</sequence>
<dbReference type="GeneID" id="20814412"/>
<dbReference type="AlphaFoldDB" id="W4G062"/>
<gene>
    <name evidence="2" type="ORF">H257_12416</name>
</gene>
<accession>W4G062</accession>
<feature type="region of interest" description="Disordered" evidence="1">
    <location>
        <begin position="54"/>
        <end position="102"/>
    </location>
</feature>